<comment type="caution">
    <text evidence="1">The sequence shown here is derived from an EMBL/GenBank/DDBJ whole genome shotgun (WGS) entry which is preliminary data.</text>
</comment>
<sequence length="73" mass="8216">MITYQVKQISNTRLALVAGGESVLPENLRIVVTDTSLESLGSRARRVLKEISPEAKLELNKSLFDARSRFIER</sequence>
<evidence type="ECO:0000313" key="1">
    <source>
        <dbReference type="EMBL" id="KKP46901.1"/>
    </source>
</evidence>
<dbReference type="Proteomes" id="UP000033995">
    <property type="component" value="Unassembled WGS sequence"/>
</dbReference>
<dbReference type="AlphaFoldDB" id="A0A0G0A6F6"/>
<proteinExistence type="predicted"/>
<reference evidence="1 2" key="1">
    <citation type="journal article" date="2015" name="Nature">
        <title>rRNA introns, odd ribosomes, and small enigmatic genomes across a large radiation of phyla.</title>
        <authorList>
            <person name="Brown C.T."/>
            <person name="Hug L.A."/>
            <person name="Thomas B.C."/>
            <person name="Sharon I."/>
            <person name="Castelle C.J."/>
            <person name="Singh A."/>
            <person name="Wilkins M.J."/>
            <person name="Williams K.H."/>
            <person name="Banfield J.F."/>
        </authorList>
    </citation>
    <scope>NUCLEOTIDE SEQUENCE [LARGE SCALE GENOMIC DNA]</scope>
</reference>
<gene>
    <name evidence="1" type="ORF">UR38_C0007G0029</name>
</gene>
<protein>
    <submittedName>
        <fullName evidence="1">Uncharacterized protein</fullName>
    </submittedName>
</protein>
<name>A0A0G0A6F6_9BACT</name>
<organism evidence="1 2">
    <name type="scientific">Candidatus Woesebacteria bacterium GW2011_GWA2_33_28</name>
    <dbReference type="NCBI Taxonomy" id="1618561"/>
    <lineage>
        <taxon>Bacteria</taxon>
        <taxon>Candidatus Woeseibacteriota</taxon>
    </lineage>
</organism>
<evidence type="ECO:0000313" key="2">
    <source>
        <dbReference type="Proteomes" id="UP000033995"/>
    </source>
</evidence>
<dbReference type="EMBL" id="LBOZ01000007">
    <property type="protein sequence ID" value="KKP46901.1"/>
    <property type="molecule type" value="Genomic_DNA"/>
</dbReference>
<accession>A0A0G0A6F6</accession>